<dbReference type="Pfam" id="PF07714">
    <property type="entry name" value="PK_Tyr_Ser-Thr"/>
    <property type="match status" value="1"/>
</dbReference>
<dbReference type="OrthoDB" id="346907at2759"/>
<evidence type="ECO:0000313" key="2">
    <source>
        <dbReference type="EMBL" id="KIK59358.1"/>
    </source>
</evidence>
<proteinExistence type="predicted"/>
<dbReference type="Gene3D" id="1.10.510.10">
    <property type="entry name" value="Transferase(Phosphotransferase) domain 1"/>
    <property type="match status" value="1"/>
</dbReference>
<dbReference type="Proteomes" id="UP000053593">
    <property type="component" value="Unassembled WGS sequence"/>
</dbReference>
<dbReference type="AlphaFoldDB" id="A0A0D0CU56"/>
<feature type="domain" description="Protein kinase" evidence="1">
    <location>
        <begin position="96"/>
        <end position="362"/>
    </location>
</feature>
<protein>
    <recommendedName>
        <fullName evidence="1">Protein kinase domain-containing protein</fullName>
    </recommendedName>
</protein>
<dbReference type="InterPro" id="IPR011009">
    <property type="entry name" value="Kinase-like_dom_sf"/>
</dbReference>
<dbReference type="EMBL" id="KN834780">
    <property type="protein sequence ID" value="KIK59358.1"/>
    <property type="molecule type" value="Genomic_DNA"/>
</dbReference>
<reference evidence="2 3" key="1">
    <citation type="submission" date="2014-04" db="EMBL/GenBank/DDBJ databases">
        <title>Evolutionary Origins and Diversification of the Mycorrhizal Mutualists.</title>
        <authorList>
            <consortium name="DOE Joint Genome Institute"/>
            <consortium name="Mycorrhizal Genomics Consortium"/>
            <person name="Kohler A."/>
            <person name="Kuo A."/>
            <person name="Nagy L.G."/>
            <person name="Floudas D."/>
            <person name="Copeland A."/>
            <person name="Barry K.W."/>
            <person name="Cichocki N."/>
            <person name="Veneault-Fourrey C."/>
            <person name="LaButti K."/>
            <person name="Lindquist E.A."/>
            <person name="Lipzen A."/>
            <person name="Lundell T."/>
            <person name="Morin E."/>
            <person name="Murat C."/>
            <person name="Riley R."/>
            <person name="Ohm R."/>
            <person name="Sun H."/>
            <person name="Tunlid A."/>
            <person name="Henrissat B."/>
            <person name="Grigoriev I.V."/>
            <person name="Hibbett D.S."/>
            <person name="Martin F."/>
        </authorList>
    </citation>
    <scope>NUCLEOTIDE SEQUENCE [LARGE SCALE GENOMIC DNA]</scope>
    <source>
        <strain evidence="2 3">FD-317 M1</strain>
    </source>
</reference>
<dbReference type="GO" id="GO:0005524">
    <property type="term" value="F:ATP binding"/>
    <property type="evidence" value="ECO:0007669"/>
    <property type="project" value="InterPro"/>
</dbReference>
<dbReference type="PROSITE" id="PS00109">
    <property type="entry name" value="PROTEIN_KINASE_TYR"/>
    <property type="match status" value="1"/>
</dbReference>
<dbReference type="InterPro" id="IPR000719">
    <property type="entry name" value="Prot_kinase_dom"/>
</dbReference>
<dbReference type="HOGENOM" id="CLU_581475_0_0_1"/>
<gene>
    <name evidence="2" type="ORF">GYMLUDRAFT_245426</name>
</gene>
<evidence type="ECO:0000259" key="1">
    <source>
        <dbReference type="PROSITE" id="PS50011"/>
    </source>
</evidence>
<dbReference type="InterPro" id="IPR001245">
    <property type="entry name" value="Ser-Thr/Tyr_kinase_cat_dom"/>
</dbReference>
<dbReference type="PANTHER" id="PTHR44329">
    <property type="entry name" value="SERINE/THREONINE-PROTEIN KINASE TNNI3K-RELATED"/>
    <property type="match status" value="1"/>
</dbReference>
<dbReference type="GO" id="GO:0004674">
    <property type="term" value="F:protein serine/threonine kinase activity"/>
    <property type="evidence" value="ECO:0007669"/>
    <property type="project" value="TreeGrafter"/>
</dbReference>
<evidence type="ECO:0000313" key="3">
    <source>
        <dbReference type="Proteomes" id="UP000053593"/>
    </source>
</evidence>
<dbReference type="SUPFAM" id="SSF56112">
    <property type="entry name" value="Protein kinase-like (PK-like)"/>
    <property type="match status" value="1"/>
</dbReference>
<dbReference type="InterPro" id="IPR051681">
    <property type="entry name" value="Ser/Thr_Kinases-Pseudokinases"/>
</dbReference>
<accession>A0A0D0CU56</accession>
<organism evidence="2 3">
    <name type="scientific">Collybiopsis luxurians FD-317 M1</name>
    <dbReference type="NCBI Taxonomy" id="944289"/>
    <lineage>
        <taxon>Eukaryota</taxon>
        <taxon>Fungi</taxon>
        <taxon>Dikarya</taxon>
        <taxon>Basidiomycota</taxon>
        <taxon>Agaricomycotina</taxon>
        <taxon>Agaricomycetes</taxon>
        <taxon>Agaricomycetidae</taxon>
        <taxon>Agaricales</taxon>
        <taxon>Marasmiineae</taxon>
        <taxon>Omphalotaceae</taxon>
        <taxon>Collybiopsis</taxon>
        <taxon>Collybiopsis luxurians</taxon>
    </lineage>
</organism>
<keyword evidence="3" id="KW-1185">Reference proteome</keyword>
<sequence length="470" mass="53956">MDSTSTATTLDLDSDWFDRSVIKSLLQRALREYDSKQHWRLRFQWLDNDLPMAQRLNLDFGRDSSQNRRKYLSLLRHLTRRFQILPSSLIINGIKREGQNPVAGGGFADIWRGSLNGKPVCLKVLRLIVEPDENTRAEIREQFCHEALIWRQLKHPNILPLLGVERELFSPSFCLISPWMKNKDIITFLKQNPHHSLSSVLCEVAAGLLYLHSREPPVIHGDIRGGNILVNDDLRCCLADFGLAVVTTSSQAWSHTTSSCTCKGSTRWLAPEYIFNRGSLVPKHTSQDVYAFGCTIIEILTKKLPFCDLRNDAAVISSLNEGGRPSRPESISYPEILWDLTNRCWAQDAHTRPSANEIHSILEGLLGSAIFIKPVSSSLVKMEELTEVDSLRNKRVEFSNDLASEKRFRQVTEDRMRREKEEQEWKKKCDNRNEAVTERYSLLGTLHYIISLLHLYYLCLHFSARTYGFP</sequence>
<name>A0A0D0CU56_9AGAR</name>
<dbReference type="InterPro" id="IPR008266">
    <property type="entry name" value="Tyr_kinase_AS"/>
</dbReference>
<dbReference type="PROSITE" id="PS50011">
    <property type="entry name" value="PROTEIN_KINASE_DOM"/>
    <property type="match status" value="1"/>
</dbReference>